<feature type="region of interest" description="Disordered" evidence="1">
    <location>
        <begin position="451"/>
        <end position="471"/>
    </location>
</feature>
<dbReference type="OrthoDB" id="2158601at2759"/>
<accession>A0A1Y2BB33</accession>
<sequence length="471" mass="52863">MGPVQVGTTYRLDSIETLVWLTSQTASNQRLFVANVCFGFFKKGIHDYYTLLEILDILQLYSEYLLKTNGLSRSVAEKIQNCGPFYEGSTSSSIYKKELWSSTSRTWLHSQNTSIQILFINQICEDPAVNSTLTVRLFYLFDLSDSVVRKVMLDCPKIQDVVGGLRLNMAIFNSIAAVSAIGAAALAMLVYYEATILVGSQSILEKVCSKFNVLLCCCFVFGGLDNALFALFIWFKILNEVTGMAEGVQMADASILASDLFHTLWCISYLSFCWIRSESILVNVWPQTHWLIWIFFILSGIAMFGPLLSDAVFLTFKELVFKIGLRSMNTISFILEALSSCLLLLIDALLLFTFTQFVKQLQENLNLEKTQRVLIICQYGLVSSIICVIYSGLGIAKPILYWNDHHGENAFRFKILTSVVSLMVTFTLLFMKLSLFFDSKRTAVTVGIMKPEGKEHSGNGTTLPAKSSQEK</sequence>
<name>A0A1Y2BB33_9FUNG</name>
<evidence type="ECO:0000313" key="3">
    <source>
        <dbReference type="EMBL" id="ORY32061.1"/>
    </source>
</evidence>
<evidence type="ECO:0000313" key="4">
    <source>
        <dbReference type="Proteomes" id="UP000193642"/>
    </source>
</evidence>
<feature type="transmembrane region" description="Helical" evidence="2">
    <location>
        <begin position="373"/>
        <end position="393"/>
    </location>
</feature>
<organism evidence="3 4">
    <name type="scientific">Rhizoclosmatium globosum</name>
    <dbReference type="NCBI Taxonomy" id="329046"/>
    <lineage>
        <taxon>Eukaryota</taxon>
        <taxon>Fungi</taxon>
        <taxon>Fungi incertae sedis</taxon>
        <taxon>Chytridiomycota</taxon>
        <taxon>Chytridiomycota incertae sedis</taxon>
        <taxon>Chytridiomycetes</taxon>
        <taxon>Chytridiales</taxon>
        <taxon>Chytriomycetaceae</taxon>
        <taxon>Rhizoclosmatium</taxon>
    </lineage>
</organism>
<feature type="transmembrane region" description="Helical" evidence="2">
    <location>
        <begin position="413"/>
        <end position="431"/>
    </location>
</feature>
<dbReference type="Proteomes" id="UP000193642">
    <property type="component" value="Unassembled WGS sequence"/>
</dbReference>
<comment type="caution">
    <text evidence="3">The sequence shown here is derived from an EMBL/GenBank/DDBJ whole genome shotgun (WGS) entry which is preliminary data.</text>
</comment>
<evidence type="ECO:0000256" key="2">
    <source>
        <dbReference type="SAM" id="Phobius"/>
    </source>
</evidence>
<proteinExistence type="predicted"/>
<keyword evidence="4" id="KW-1185">Reference proteome</keyword>
<gene>
    <name evidence="3" type="ORF">BCR33DRAFT_723630</name>
</gene>
<dbReference type="AlphaFoldDB" id="A0A1Y2BB33"/>
<protein>
    <submittedName>
        <fullName evidence="3">Uncharacterized protein</fullName>
    </submittedName>
</protein>
<keyword evidence="2" id="KW-1133">Transmembrane helix</keyword>
<feature type="transmembrane region" description="Helical" evidence="2">
    <location>
        <begin position="328"/>
        <end position="352"/>
    </location>
</feature>
<feature type="transmembrane region" description="Helical" evidence="2">
    <location>
        <begin position="255"/>
        <end position="275"/>
    </location>
</feature>
<feature type="compositionally biased region" description="Polar residues" evidence="1">
    <location>
        <begin position="458"/>
        <end position="471"/>
    </location>
</feature>
<evidence type="ECO:0000256" key="1">
    <source>
        <dbReference type="SAM" id="MobiDB-lite"/>
    </source>
</evidence>
<feature type="transmembrane region" description="Helical" evidence="2">
    <location>
        <begin position="287"/>
        <end position="308"/>
    </location>
</feature>
<dbReference type="EMBL" id="MCGO01000073">
    <property type="protein sequence ID" value="ORY32061.1"/>
    <property type="molecule type" value="Genomic_DNA"/>
</dbReference>
<keyword evidence="2" id="KW-0812">Transmembrane</keyword>
<reference evidence="3 4" key="1">
    <citation type="submission" date="2016-07" db="EMBL/GenBank/DDBJ databases">
        <title>Pervasive Adenine N6-methylation of Active Genes in Fungi.</title>
        <authorList>
            <consortium name="DOE Joint Genome Institute"/>
            <person name="Mondo S.J."/>
            <person name="Dannebaum R.O."/>
            <person name="Kuo R.C."/>
            <person name="Labutti K."/>
            <person name="Haridas S."/>
            <person name="Kuo A."/>
            <person name="Salamov A."/>
            <person name="Ahrendt S.R."/>
            <person name="Lipzen A."/>
            <person name="Sullivan W."/>
            <person name="Andreopoulos W.B."/>
            <person name="Clum A."/>
            <person name="Lindquist E."/>
            <person name="Daum C."/>
            <person name="Ramamoorthy G.K."/>
            <person name="Gryganskyi A."/>
            <person name="Culley D."/>
            <person name="Magnuson J.K."/>
            <person name="James T.Y."/>
            <person name="O'Malley M.A."/>
            <person name="Stajich J.E."/>
            <person name="Spatafora J.W."/>
            <person name="Visel A."/>
            <person name="Grigoriev I.V."/>
        </authorList>
    </citation>
    <scope>NUCLEOTIDE SEQUENCE [LARGE SCALE GENOMIC DNA]</scope>
    <source>
        <strain evidence="3 4">JEL800</strain>
    </source>
</reference>
<feature type="transmembrane region" description="Helical" evidence="2">
    <location>
        <begin position="213"/>
        <end position="235"/>
    </location>
</feature>
<feature type="transmembrane region" description="Helical" evidence="2">
    <location>
        <begin position="170"/>
        <end position="192"/>
    </location>
</feature>
<keyword evidence="2" id="KW-0472">Membrane</keyword>